<evidence type="ECO:0000256" key="2">
    <source>
        <dbReference type="ARBA" id="ARBA00023002"/>
    </source>
</evidence>
<organism evidence="3 4">
    <name type="scientific">Dyadobacter koreensis</name>
    <dbReference type="NCBI Taxonomy" id="408657"/>
    <lineage>
        <taxon>Bacteria</taxon>
        <taxon>Pseudomonadati</taxon>
        <taxon>Bacteroidota</taxon>
        <taxon>Cytophagia</taxon>
        <taxon>Cytophagales</taxon>
        <taxon>Spirosomataceae</taxon>
        <taxon>Dyadobacter</taxon>
    </lineage>
</organism>
<sequence>MSGKLNNKIAVITGGSAGIGLATAKLFAAEGAKVIITGRNADTLKKATGEIGAGAIAIQADSSKLAELDHLYKLVGEKYGKIDVLVANAAVYVLAPLTDFTEEMFDKQSDVNFKGTFFTVQKAVNYLNDGASVILLSSIANAKGVPNHASYSATKAAIRSLGRSFSVELMDRKIRVNVLTPGPVDTDVFDQVTSSKEEANAFKENMAQFTPIKRVGKPEEIASAALFLASDDSTFMIGSELLIDGGVKSL</sequence>
<gene>
    <name evidence="3" type="ORF">SAMN04487995_3213</name>
</gene>
<dbReference type="FunFam" id="3.40.50.720:FF:000084">
    <property type="entry name" value="Short-chain dehydrogenase reductase"/>
    <property type="match status" value="1"/>
</dbReference>
<dbReference type="InterPro" id="IPR020904">
    <property type="entry name" value="Sc_DH/Rdtase_CS"/>
</dbReference>
<proteinExistence type="inferred from homology"/>
<dbReference type="AlphaFoldDB" id="A0A1H6VZK7"/>
<dbReference type="InterPro" id="IPR036291">
    <property type="entry name" value="NAD(P)-bd_dom_sf"/>
</dbReference>
<dbReference type="Gene3D" id="3.40.50.720">
    <property type="entry name" value="NAD(P)-binding Rossmann-like Domain"/>
    <property type="match status" value="1"/>
</dbReference>
<accession>A0A1H6VZK7</accession>
<protein>
    <submittedName>
        <fullName evidence="3">NAD(P)-dependent dehydrogenase, short-chain alcohol dehydrogenase family</fullName>
    </submittedName>
</protein>
<evidence type="ECO:0000313" key="4">
    <source>
        <dbReference type="Proteomes" id="UP000199532"/>
    </source>
</evidence>
<dbReference type="PROSITE" id="PS00061">
    <property type="entry name" value="ADH_SHORT"/>
    <property type="match status" value="1"/>
</dbReference>
<dbReference type="STRING" id="408657.SAMN04487995_3213"/>
<dbReference type="InterPro" id="IPR002347">
    <property type="entry name" value="SDR_fam"/>
</dbReference>
<dbReference type="Pfam" id="PF13561">
    <property type="entry name" value="adh_short_C2"/>
    <property type="match status" value="1"/>
</dbReference>
<dbReference type="PANTHER" id="PTHR43477:SF1">
    <property type="entry name" value="DIHYDROANTICAPSIN 7-DEHYDROGENASE"/>
    <property type="match status" value="1"/>
</dbReference>
<dbReference type="EMBL" id="FNXY01000005">
    <property type="protein sequence ID" value="SEJ10079.1"/>
    <property type="molecule type" value="Genomic_DNA"/>
</dbReference>
<dbReference type="InterPro" id="IPR051122">
    <property type="entry name" value="SDR_DHRS6-like"/>
</dbReference>
<keyword evidence="2" id="KW-0560">Oxidoreductase</keyword>
<dbReference type="PANTHER" id="PTHR43477">
    <property type="entry name" value="DIHYDROANTICAPSIN 7-DEHYDROGENASE"/>
    <property type="match status" value="1"/>
</dbReference>
<keyword evidence="4" id="KW-1185">Reference proteome</keyword>
<evidence type="ECO:0000313" key="3">
    <source>
        <dbReference type="EMBL" id="SEJ10079.1"/>
    </source>
</evidence>
<dbReference type="SUPFAM" id="SSF51735">
    <property type="entry name" value="NAD(P)-binding Rossmann-fold domains"/>
    <property type="match status" value="1"/>
</dbReference>
<dbReference type="GO" id="GO:0016491">
    <property type="term" value="F:oxidoreductase activity"/>
    <property type="evidence" value="ECO:0007669"/>
    <property type="project" value="UniProtKB-KW"/>
</dbReference>
<comment type="similarity">
    <text evidence="1">Belongs to the short-chain dehydrogenases/reductases (SDR) family.</text>
</comment>
<dbReference type="RefSeq" id="WP_090336753.1">
    <property type="nucleotide sequence ID" value="NZ_FNXY01000005.1"/>
</dbReference>
<dbReference type="PRINTS" id="PR00081">
    <property type="entry name" value="GDHRDH"/>
</dbReference>
<dbReference type="Proteomes" id="UP000199532">
    <property type="component" value="Unassembled WGS sequence"/>
</dbReference>
<evidence type="ECO:0000256" key="1">
    <source>
        <dbReference type="ARBA" id="ARBA00006484"/>
    </source>
</evidence>
<reference evidence="3 4" key="1">
    <citation type="submission" date="2016-10" db="EMBL/GenBank/DDBJ databases">
        <authorList>
            <person name="de Groot N.N."/>
        </authorList>
    </citation>
    <scope>NUCLEOTIDE SEQUENCE [LARGE SCALE GENOMIC DNA]</scope>
    <source>
        <strain evidence="3 4">DSM 19938</strain>
    </source>
</reference>
<name>A0A1H6VZK7_9BACT</name>
<dbReference type="CDD" id="cd05233">
    <property type="entry name" value="SDR_c"/>
    <property type="match status" value="1"/>
</dbReference>
<dbReference type="OrthoDB" id="9804104at2"/>